<feature type="compositionally biased region" description="Basic and acidic residues" evidence="1">
    <location>
        <begin position="81"/>
        <end position="95"/>
    </location>
</feature>
<evidence type="ECO:0000256" key="1">
    <source>
        <dbReference type="SAM" id="MobiDB-lite"/>
    </source>
</evidence>
<evidence type="ECO:0000313" key="2">
    <source>
        <dbReference type="EMBL" id="KZP27145.1"/>
    </source>
</evidence>
<evidence type="ECO:0000313" key="3">
    <source>
        <dbReference type="Proteomes" id="UP000076532"/>
    </source>
</evidence>
<reference evidence="2 3" key="1">
    <citation type="journal article" date="2016" name="Mol. Biol. Evol.">
        <title>Comparative Genomics of Early-Diverging Mushroom-Forming Fungi Provides Insights into the Origins of Lignocellulose Decay Capabilities.</title>
        <authorList>
            <person name="Nagy L.G."/>
            <person name="Riley R."/>
            <person name="Tritt A."/>
            <person name="Adam C."/>
            <person name="Daum C."/>
            <person name="Floudas D."/>
            <person name="Sun H."/>
            <person name="Yadav J.S."/>
            <person name="Pangilinan J."/>
            <person name="Larsson K.H."/>
            <person name="Matsuura K."/>
            <person name="Barry K."/>
            <person name="Labutti K."/>
            <person name="Kuo R."/>
            <person name="Ohm R.A."/>
            <person name="Bhattacharya S.S."/>
            <person name="Shirouzu T."/>
            <person name="Yoshinaga Y."/>
            <person name="Martin F.M."/>
            <person name="Grigoriev I.V."/>
            <person name="Hibbett D.S."/>
        </authorList>
    </citation>
    <scope>NUCLEOTIDE SEQUENCE [LARGE SCALE GENOMIC DNA]</scope>
    <source>
        <strain evidence="2 3">CBS 109695</strain>
    </source>
</reference>
<proteinExistence type="predicted"/>
<dbReference type="AlphaFoldDB" id="A0A166QHD1"/>
<feature type="region of interest" description="Disordered" evidence="1">
    <location>
        <begin position="1"/>
        <end position="102"/>
    </location>
</feature>
<dbReference type="EMBL" id="KV417510">
    <property type="protein sequence ID" value="KZP27145.1"/>
    <property type="molecule type" value="Genomic_DNA"/>
</dbReference>
<protein>
    <submittedName>
        <fullName evidence="2">Uncharacterized protein</fullName>
    </submittedName>
</protein>
<sequence>MSKPQFQSPAGLGSDTTAPHKTTRFPFSTPSLAPTPSSKTAVARRTPAGPSPKDTSAKAGCGCRSNGFLVRGCGGRYRSRVGSDDGKVKETDQVEKIGSLES</sequence>
<gene>
    <name evidence="2" type="ORF">FIBSPDRAFT_320060</name>
</gene>
<feature type="compositionally biased region" description="Polar residues" evidence="1">
    <location>
        <begin position="1"/>
        <end position="40"/>
    </location>
</feature>
<dbReference type="Proteomes" id="UP000076532">
    <property type="component" value="Unassembled WGS sequence"/>
</dbReference>
<keyword evidence="3" id="KW-1185">Reference proteome</keyword>
<name>A0A166QHD1_9AGAM</name>
<accession>A0A166QHD1</accession>
<organism evidence="2 3">
    <name type="scientific">Athelia psychrophila</name>
    <dbReference type="NCBI Taxonomy" id="1759441"/>
    <lineage>
        <taxon>Eukaryota</taxon>
        <taxon>Fungi</taxon>
        <taxon>Dikarya</taxon>
        <taxon>Basidiomycota</taxon>
        <taxon>Agaricomycotina</taxon>
        <taxon>Agaricomycetes</taxon>
        <taxon>Agaricomycetidae</taxon>
        <taxon>Atheliales</taxon>
        <taxon>Atheliaceae</taxon>
        <taxon>Athelia</taxon>
    </lineage>
</organism>